<reference evidence="1 2" key="1">
    <citation type="submission" date="2023-05" db="EMBL/GenBank/DDBJ databases">
        <title>B98-5 Cell Line De Novo Hybrid Assembly: An Optical Mapping Approach.</title>
        <authorList>
            <person name="Kananen K."/>
            <person name="Auerbach J.A."/>
            <person name="Kautto E."/>
            <person name="Blachly J.S."/>
        </authorList>
    </citation>
    <scope>NUCLEOTIDE SEQUENCE [LARGE SCALE GENOMIC DNA]</scope>
    <source>
        <strain evidence="1">B95-8</strain>
        <tissue evidence="1">Cell line</tissue>
    </source>
</reference>
<protein>
    <submittedName>
        <fullName evidence="1">Uncharacterized protein</fullName>
    </submittedName>
</protein>
<gene>
    <name evidence="1" type="ORF">P7K49_023634</name>
</gene>
<feature type="non-terminal residue" evidence="1">
    <location>
        <position position="1"/>
    </location>
</feature>
<evidence type="ECO:0000313" key="1">
    <source>
        <dbReference type="EMBL" id="KAK2098183.1"/>
    </source>
</evidence>
<proteinExistence type="predicted"/>
<evidence type="ECO:0000313" key="2">
    <source>
        <dbReference type="Proteomes" id="UP001266305"/>
    </source>
</evidence>
<dbReference type="Proteomes" id="UP001266305">
    <property type="component" value="Unassembled WGS sequence"/>
</dbReference>
<sequence length="142" mass="15239">LVWICGCQLPCCLHQQDIPGPHRPWRVHPPVQLSAPLLAQAACWGLRRAGGTRGQHSPTQVTSCRHLSGPQALGTSTTHSCGSSRANAMAQPLQPAPCCPSLTSQGLLPWPPGQLPLSSQDNLGFWGSPVHMWGIRGAKRYL</sequence>
<organism evidence="1 2">
    <name type="scientific">Saguinus oedipus</name>
    <name type="common">Cotton-top tamarin</name>
    <name type="synonym">Oedipomidas oedipus</name>
    <dbReference type="NCBI Taxonomy" id="9490"/>
    <lineage>
        <taxon>Eukaryota</taxon>
        <taxon>Metazoa</taxon>
        <taxon>Chordata</taxon>
        <taxon>Craniata</taxon>
        <taxon>Vertebrata</taxon>
        <taxon>Euteleostomi</taxon>
        <taxon>Mammalia</taxon>
        <taxon>Eutheria</taxon>
        <taxon>Euarchontoglires</taxon>
        <taxon>Primates</taxon>
        <taxon>Haplorrhini</taxon>
        <taxon>Platyrrhini</taxon>
        <taxon>Cebidae</taxon>
        <taxon>Callitrichinae</taxon>
        <taxon>Saguinus</taxon>
    </lineage>
</organism>
<keyword evidence="2" id="KW-1185">Reference proteome</keyword>
<name>A0ABQ9UNT9_SAGOE</name>
<accession>A0ABQ9UNT9</accession>
<comment type="caution">
    <text evidence="1">The sequence shown here is derived from an EMBL/GenBank/DDBJ whole genome shotgun (WGS) entry which is preliminary data.</text>
</comment>
<dbReference type="EMBL" id="JASSZA010000011">
    <property type="protein sequence ID" value="KAK2098183.1"/>
    <property type="molecule type" value="Genomic_DNA"/>
</dbReference>